<accession>A0AAD5TYB1</accession>
<evidence type="ECO:0000313" key="5">
    <source>
        <dbReference type="EMBL" id="KAJ3215470.1"/>
    </source>
</evidence>
<comment type="caution">
    <text evidence="5">The sequence shown here is derived from an EMBL/GenBank/DDBJ whole genome shotgun (WGS) entry which is preliminary data.</text>
</comment>
<comment type="function">
    <text evidence="4">S-adenosyl-L-methionine-dependent methyltransferase.</text>
</comment>
<gene>
    <name evidence="5" type="ORF">HK099_006353</name>
</gene>
<dbReference type="CDD" id="cd02440">
    <property type="entry name" value="AdoMet_MTases"/>
    <property type="match status" value="1"/>
</dbReference>
<name>A0AAD5TYB1_9FUNG</name>
<keyword evidence="3 4" id="KW-0808">Transferase</keyword>
<protein>
    <recommendedName>
        <fullName evidence="4">tRNA N(3)-methylcytidine methyltransferase</fullName>
        <ecNumber evidence="4">2.1.1.-</ecNumber>
    </recommendedName>
</protein>
<dbReference type="Gene3D" id="3.40.50.150">
    <property type="entry name" value="Vaccinia Virus protein VP39"/>
    <property type="match status" value="1"/>
</dbReference>
<evidence type="ECO:0000256" key="3">
    <source>
        <dbReference type="ARBA" id="ARBA00022679"/>
    </source>
</evidence>
<organism evidence="5 6">
    <name type="scientific">Clydaea vesicula</name>
    <dbReference type="NCBI Taxonomy" id="447962"/>
    <lineage>
        <taxon>Eukaryota</taxon>
        <taxon>Fungi</taxon>
        <taxon>Fungi incertae sedis</taxon>
        <taxon>Chytridiomycota</taxon>
        <taxon>Chytridiomycota incertae sedis</taxon>
        <taxon>Chytridiomycetes</taxon>
        <taxon>Lobulomycetales</taxon>
        <taxon>Lobulomycetaceae</taxon>
        <taxon>Clydaea</taxon>
    </lineage>
</organism>
<evidence type="ECO:0000256" key="4">
    <source>
        <dbReference type="PIRNR" id="PIRNR037755"/>
    </source>
</evidence>
<dbReference type="PANTHER" id="PTHR22809">
    <property type="entry name" value="METHYLTRANSFERASE-RELATED"/>
    <property type="match status" value="1"/>
</dbReference>
<dbReference type="GO" id="GO:0032259">
    <property type="term" value="P:methylation"/>
    <property type="evidence" value="ECO:0007669"/>
    <property type="project" value="UniProtKB-KW"/>
</dbReference>
<evidence type="ECO:0000256" key="2">
    <source>
        <dbReference type="ARBA" id="ARBA00022603"/>
    </source>
</evidence>
<sequence>MVLEKASDKKLQSSLSEFGARILTENDNIFEHNAWDNAEWTAEQEEEAKLKISKQYEGRLTIEEVLKHNTNPNEYWNTFYSKNADKFFKDRHWLSVEFPEVLKGVLNHPKEEKPINIMEIGCGTGATVFPLINETKIAHDANVYFYATDYSTTAVDIVKSNPLYDESKCKAFVYDITSTSSPEHVEFGTIDICSCVFVLSAIHPDTWKIAIDNLFKLLKPGGIVIFRDYGRYDMTQLRFKSGRLIDDNFYIRGDGTRVYFFTIEEIDTMFKEKFKIEQNDVDRRLIVNRAKKIKM</sequence>
<evidence type="ECO:0000313" key="6">
    <source>
        <dbReference type="Proteomes" id="UP001211065"/>
    </source>
</evidence>
<dbReference type="InterPro" id="IPR029063">
    <property type="entry name" value="SAM-dependent_MTases_sf"/>
</dbReference>
<dbReference type="PANTHER" id="PTHR22809:SF11">
    <property type="entry name" value="TRNA N(3)-METHYLCYTIDINE METHYLTRANSFERASE METTL2"/>
    <property type="match status" value="1"/>
</dbReference>
<dbReference type="PIRSF" id="PIRSF037755">
    <property type="entry name" value="Mettl2_prd"/>
    <property type="match status" value="1"/>
</dbReference>
<proteinExistence type="inferred from homology"/>
<dbReference type="InterPro" id="IPR026113">
    <property type="entry name" value="METTL2/6/8-like"/>
</dbReference>
<dbReference type="AlphaFoldDB" id="A0AAD5TYB1"/>
<dbReference type="EMBL" id="JADGJW010000540">
    <property type="protein sequence ID" value="KAJ3215470.1"/>
    <property type="molecule type" value="Genomic_DNA"/>
</dbReference>
<dbReference type="SUPFAM" id="SSF53335">
    <property type="entry name" value="S-adenosyl-L-methionine-dependent methyltransferases"/>
    <property type="match status" value="1"/>
</dbReference>
<comment type="similarity">
    <text evidence="1 4">Belongs to the methyltransferase superfamily. METL family.</text>
</comment>
<evidence type="ECO:0000256" key="1">
    <source>
        <dbReference type="ARBA" id="ARBA00009725"/>
    </source>
</evidence>
<reference evidence="5" key="1">
    <citation type="submission" date="2020-05" db="EMBL/GenBank/DDBJ databases">
        <title>Phylogenomic resolution of chytrid fungi.</title>
        <authorList>
            <person name="Stajich J.E."/>
            <person name="Amses K."/>
            <person name="Simmons R."/>
            <person name="Seto K."/>
            <person name="Myers J."/>
            <person name="Bonds A."/>
            <person name="Quandt C.A."/>
            <person name="Barry K."/>
            <person name="Liu P."/>
            <person name="Grigoriev I."/>
            <person name="Longcore J.E."/>
            <person name="James T.Y."/>
        </authorList>
    </citation>
    <scope>NUCLEOTIDE SEQUENCE</scope>
    <source>
        <strain evidence="5">JEL0476</strain>
    </source>
</reference>
<dbReference type="EC" id="2.1.1.-" evidence="4"/>
<dbReference type="GO" id="GO:0052735">
    <property type="term" value="F:tRNA (cytidine-3-)-methyltransferase activity"/>
    <property type="evidence" value="ECO:0007669"/>
    <property type="project" value="TreeGrafter"/>
</dbReference>
<keyword evidence="2 4" id="KW-0489">Methyltransferase</keyword>
<dbReference type="Proteomes" id="UP001211065">
    <property type="component" value="Unassembled WGS sequence"/>
</dbReference>
<dbReference type="Pfam" id="PF13489">
    <property type="entry name" value="Methyltransf_23"/>
    <property type="match status" value="1"/>
</dbReference>
<keyword evidence="6" id="KW-1185">Reference proteome</keyword>